<dbReference type="AlphaFoldDB" id="A0NK66"/>
<keyword evidence="5 7" id="KW-0031">Aminopeptidase</keyword>
<dbReference type="GO" id="GO:0070005">
    <property type="term" value="F:cysteine-type aminopeptidase activity"/>
    <property type="evidence" value="ECO:0007669"/>
    <property type="project" value="InterPro"/>
</dbReference>
<dbReference type="PANTHER" id="PTHR10363">
    <property type="entry name" value="BLEOMYCIN HYDROLASE"/>
    <property type="match status" value="1"/>
</dbReference>
<evidence type="ECO:0000256" key="4">
    <source>
        <dbReference type="ARBA" id="ARBA00022807"/>
    </source>
</evidence>
<evidence type="ECO:0000256" key="1">
    <source>
        <dbReference type="ARBA" id="ARBA00004496"/>
    </source>
</evidence>
<proteinExistence type="inferred from homology"/>
<feature type="active site" evidence="6">
    <location>
        <position position="385"/>
    </location>
</feature>
<evidence type="ECO:0000313" key="7">
    <source>
        <dbReference type="EMBL" id="EAV39070.1"/>
    </source>
</evidence>
<organism evidence="7 8">
    <name type="scientific">Oenococcus oeni ATCC BAA-1163</name>
    <dbReference type="NCBI Taxonomy" id="379360"/>
    <lineage>
        <taxon>Bacteria</taxon>
        <taxon>Bacillati</taxon>
        <taxon>Bacillota</taxon>
        <taxon>Bacilli</taxon>
        <taxon>Lactobacillales</taxon>
        <taxon>Lactobacillaceae</taxon>
        <taxon>Oenococcus</taxon>
    </lineage>
</organism>
<dbReference type="CDD" id="cd00585">
    <property type="entry name" value="Peptidase_C1B"/>
    <property type="match status" value="1"/>
</dbReference>
<dbReference type="HOGENOM" id="CLU_038600_0_1_9"/>
<dbReference type="InterPro" id="IPR025660">
    <property type="entry name" value="Pept_his_AS"/>
</dbReference>
<dbReference type="EMBL" id="AAUV01000057">
    <property type="protein sequence ID" value="EAV39070.1"/>
    <property type="molecule type" value="Genomic_DNA"/>
</dbReference>
<feature type="active site" evidence="6">
    <location>
        <position position="364"/>
    </location>
</feature>
<protein>
    <recommendedName>
        <fullName evidence="5">Aminopeptidase</fullName>
    </recommendedName>
</protein>
<keyword evidence="4 5" id="KW-0788">Thiol protease</keyword>
<dbReference type="GO" id="GO:0005737">
    <property type="term" value="C:cytoplasm"/>
    <property type="evidence" value="ECO:0007669"/>
    <property type="project" value="UniProtKB-SubCell"/>
</dbReference>
<dbReference type="GO" id="GO:0043418">
    <property type="term" value="P:homocysteine catabolic process"/>
    <property type="evidence" value="ECO:0007669"/>
    <property type="project" value="TreeGrafter"/>
</dbReference>
<dbReference type="InterPro" id="IPR004134">
    <property type="entry name" value="Peptidase_C1B"/>
</dbReference>
<evidence type="ECO:0000256" key="5">
    <source>
        <dbReference type="PIRNR" id="PIRNR005700"/>
    </source>
</evidence>
<accession>A0NK66</accession>
<dbReference type="GO" id="GO:0006508">
    <property type="term" value="P:proteolysis"/>
    <property type="evidence" value="ECO:0007669"/>
    <property type="project" value="UniProtKB-KW"/>
</dbReference>
<evidence type="ECO:0000256" key="2">
    <source>
        <dbReference type="ARBA" id="ARBA00022670"/>
    </source>
</evidence>
<feature type="active site" evidence="6">
    <location>
        <position position="72"/>
    </location>
</feature>
<comment type="subcellular location">
    <subcellularLocation>
        <location evidence="1">Cytoplasm</location>
    </subcellularLocation>
</comment>
<gene>
    <name evidence="7" type="primary">pepC2</name>
    <name evidence="7" type="ORF">OENOO_62014</name>
</gene>
<evidence type="ECO:0000256" key="6">
    <source>
        <dbReference type="PIRSR" id="PIRSR005700-1"/>
    </source>
</evidence>
<reference evidence="7 8" key="1">
    <citation type="submission" date="2006-11" db="EMBL/GenBank/DDBJ databases">
        <authorList>
            <consortium name="Laboratoire de Microbiologie (Universite Bourgogne)"/>
            <consortium name="GENOME Express"/>
            <consortium name="UMR Oenologie Ampelologie (Universite Bordeaux 2)"/>
            <person name="Guzzo J."/>
        </authorList>
    </citation>
    <scope>NUCLEOTIDE SEQUENCE [LARGE SCALE GENOMIC DNA]</scope>
    <source>
        <strain evidence="7 8">ATCC BAA-1163</strain>
    </source>
</reference>
<dbReference type="PIRSF" id="PIRSF005700">
    <property type="entry name" value="PepC"/>
    <property type="match status" value="1"/>
</dbReference>
<keyword evidence="3 5" id="KW-0378">Hydrolase</keyword>
<dbReference type="Gene3D" id="3.90.70.10">
    <property type="entry name" value="Cysteine proteinases"/>
    <property type="match status" value="1"/>
</dbReference>
<name>A0NK66_OENOE</name>
<dbReference type="SUPFAM" id="SSF54001">
    <property type="entry name" value="Cysteine proteinases"/>
    <property type="match status" value="1"/>
</dbReference>
<comment type="caution">
    <text evidence="7">The sequence shown here is derived from an EMBL/GenBank/DDBJ whole genome shotgun (WGS) entry which is preliminary data.</text>
</comment>
<sequence length="440" mass="50980">MVMASALTKEKISSLRDQFKQNKEASILTRTVTKNGIHAASYDNTAATRLNRTFSIELDTGKVTNQKHSGRCWEFSMLNTLRHTFAKKYHVKDFQLSQNYLFFWDKIERANIFYQNIERTAQKPINDREVEFFLDTPGQDGGQWAMAAGLIEKYGLMPASAMPESYNTNKTDEFAEVMDKKLRKDALAIRKLVANGATKEKIEASENEMLAEVYRIAAYSFGEPPKKFDLEYRDDNKKYHREAKLTAKEFYKKYFNKNFDNYVVVTNSPDKPLNKLYSLPCENNIIKGRTIEFLNVDMKLLADLSIQQLKDGETVWFGNDVLQQLDRQAGFLDSNLYRTEELFSINTKMTKAERLLTGEGQVSHAMTLTGVDLIDKQPTKWKVENSWGDKIGKDGYFVMSQDWFENFVYEVVVHKKYLSKELQEILKQPAEELPVWDPLH</sequence>
<dbReference type="PROSITE" id="PS00639">
    <property type="entry name" value="THIOL_PROTEASE_HIS"/>
    <property type="match status" value="1"/>
</dbReference>
<evidence type="ECO:0000313" key="8">
    <source>
        <dbReference type="Proteomes" id="UP000003346"/>
    </source>
</evidence>
<comment type="similarity">
    <text evidence="5">Belongs to the peptidase C1 family.</text>
</comment>
<dbReference type="PANTHER" id="PTHR10363:SF2">
    <property type="entry name" value="BLEOMYCIN HYDROLASE"/>
    <property type="match status" value="1"/>
</dbReference>
<dbReference type="Pfam" id="PF03051">
    <property type="entry name" value="Peptidase_C1_2"/>
    <property type="match status" value="1"/>
</dbReference>
<keyword evidence="2 5" id="KW-0645">Protease</keyword>
<dbReference type="GO" id="GO:0009636">
    <property type="term" value="P:response to toxic substance"/>
    <property type="evidence" value="ECO:0007669"/>
    <property type="project" value="TreeGrafter"/>
</dbReference>
<evidence type="ECO:0000256" key="3">
    <source>
        <dbReference type="ARBA" id="ARBA00022801"/>
    </source>
</evidence>
<dbReference type="Proteomes" id="UP000003346">
    <property type="component" value="Unassembled WGS sequence"/>
</dbReference>
<dbReference type="InterPro" id="IPR038765">
    <property type="entry name" value="Papain-like_cys_pep_sf"/>
</dbReference>